<dbReference type="EMBL" id="BANX01000039">
    <property type="protein sequence ID" value="GAC70723.1"/>
    <property type="molecule type" value="Genomic_DNA"/>
</dbReference>
<name>M0QQ65_9ACTN</name>
<proteinExistence type="predicted"/>
<dbReference type="OrthoDB" id="4545834at2"/>
<keyword evidence="2" id="KW-1185">Reference proteome</keyword>
<dbReference type="STRING" id="1223545.GS4_39_00540"/>
<evidence type="ECO:0000313" key="1">
    <source>
        <dbReference type="EMBL" id="GAC70723.1"/>
    </source>
</evidence>
<protein>
    <submittedName>
        <fullName evidence="1">Uncharacterized protein</fullName>
    </submittedName>
</protein>
<organism evidence="1 2">
    <name type="scientific">Gordonia soli NBRC 108243</name>
    <dbReference type="NCBI Taxonomy" id="1223545"/>
    <lineage>
        <taxon>Bacteria</taxon>
        <taxon>Bacillati</taxon>
        <taxon>Actinomycetota</taxon>
        <taxon>Actinomycetes</taxon>
        <taxon>Mycobacteriales</taxon>
        <taxon>Gordoniaceae</taxon>
        <taxon>Gordonia</taxon>
    </lineage>
</organism>
<dbReference type="Proteomes" id="UP000011666">
    <property type="component" value="Unassembled WGS sequence"/>
</dbReference>
<sequence>MTIVNPTHPLMPIQIDDLLRRDIAVHTWIDANGVRWPLRGGATAFPAQWSTGAHLEKIKGISAPLTHVDQQGAHQDGTDWLDSHYDKMEIDFTISLWAPTITERRRLARAWNNGWQPRKTGRWVVFTHDAGEWWVDLRSLGEYRGDLPPDHQTKWTLEWSARSDDAFWQSFPSVDKLVYRSGALRSLNQPADTLRPNMLALRNRGNVNGWPDHLLQGPGTFTLGDNGANGRTVSIQVKAGELVKLTTLPRKRTAIELNSNANVYPRLKNRFATPVPPPVRTNLAGIAHIPVTVTGATTNVTSITSRLTPYRDWPE</sequence>
<accession>M0QQ65</accession>
<comment type="caution">
    <text evidence="1">The sequence shown here is derived from an EMBL/GenBank/DDBJ whole genome shotgun (WGS) entry which is preliminary data.</text>
</comment>
<dbReference type="AlphaFoldDB" id="M0QQ65"/>
<evidence type="ECO:0000313" key="2">
    <source>
        <dbReference type="Proteomes" id="UP000011666"/>
    </source>
</evidence>
<reference evidence="1 2" key="1">
    <citation type="submission" date="2013-01" db="EMBL/GenBank/DDBJ databases">
        <title>Whole genome shotgun sequence of Gordonia soli NBRC 108243.</title>
        <authorList>
            <person name="Isaki-Nakamura S."/>
            <person name="Hosoyama A."/>
            <person name="Tsuchikane K."/>
            <person name="Ando Y."/>
            <person name="Baba S."/>
            <person name="Ohji S."/>
            <person name="Hamada M."/>
            <person name="Tamura T."/>
            <person name="Yamazoe A."/>
            <person name="Yamazaki S."/>
            <person name="Fujita N."/>
        </authorList>
    </citation>
    <scope>NUCLEOTIDE SEQUENCE [LARGE SCALE GENOMIC DNA]</scope>
    <source>
        <strain evidence="1 2">NBRC 108243</strain>
    </source>
</reference>
<gene>
    <name evidence="1" type="ORF">GS4_39_00540</name>
</gene>
<dbReference type="RefSeq" id="WP_007625001.1">
    <property type="nucleotide sequence ID" value="NZ_BANX01000039.1"/>
</dbReference>